<evidence type="ECO:0000313" key="2">
    <source>
        <dbReference type="EMBL" id="KAL1399267.1"/>
    </source>
</evidence>
<protein>
    <submittedName>
        <fullName evidence="2">Uncharacterized protein</fullName>
    </submittedName>
</protein>
<comment type="caution">
    <text evidence="2">The sequence shown here is derived from an EMBL/GenBank/DDBJ whole genome shotgun (WGS) entry which is preliminary data.</text>
</comment>
<dbReference type="Proteomes" id="UP001562425">
    <property type="component" value="Unassembled WGS sequence"/>
</dbReference>
<reference evidence="2 3" key="1">
    <citation type="submission" date="2024-05" db="EMBL/GenBank/DDBJ databases">
        <title>Culex pipiens pipiens assembly and annotation.</title>
        <authorList>
            <person name="Alout H."/>
            <person name="Durand T."/>
        </authorList>
    </citation>
    <scope>NUCLEOTIDE SEQUENCE [LARGE SCALE GENOMIC DNA]</scope>
    <source>
        <strain evidence="2">HA-2024</strain>
        <tissue evidence="2">Whole body</tissue>
    </source>
</reference>
<feature type="signal peptide" evidence="1">
    <location>
        <begin position="1"/>
        <end position="19"/>
    </location>
</feature>
<gene>
    <name evidence="2" type="ORF">pipiens_002228</name>
</gene>
<feature type="chain" id="PRO_5044783914" evidence="1">
    <location>
        <begin position="20"/>
        <end position="303"/>
    </location>
</feature>
<sequence length="303" mass="35345">MKGLTVLSLVVFFAGYAVAQNVTTKTLANGTVIEYIEYTDYTEYTYYDDPTITSTSSDHVLGKPDLVGNLHVNRNSDHVFGKPDLIGNLHVNRNSDHIFRKPDLVRIFHVNRNADYVLGKPDLVRIFHVNRRSDRNDHNHNRWAEYRCGITNVHVVWIADYRNGRQGRPEVDEEIRSWRIPYNRSRAIRKSICYENIFNEGIWRKIQGIPSTSSNDEGLSRSSSIDGISEAGYDEGLWRTLFGIPWSFTFGWINAIDHPDIYWNGRRKEINRKPNRNQNCRSQGIQRIFLIFLESSILWIKRR</sequence>
<name>A0ABD1DHT9_CULPP</name>
<evidence type="ECO:0000313" key="3">
    <source>
        <dbReference type="Proteomes" id="UP001562425"/>
    </source>
</evidence>
<keyword evidence="3" id="KW-1185">Reference proteome</keyword>
<proteinExistence type="predicted"/>
<organism evidence="2 3">
    <name type="scientific">Culex pipiens pipiens</name>
    <name type="common">Northern house mosquito</name>
    <dbReference type="NCBI Taxonomy" id="38569"/>
    <lineage>
        <taxon>Eukaryota</taxon>
        <taxon>Metazoa</taxon>
        <taxon>Ecdysozoa</taxon>
        <taxon>Arthropoda</taxon>
        <taxon>Hexapoda</taxon>
        <taxon>Insecta</taxon>
        <taxon>Pterygota</taxon>
        <taxon>Neoptera</taxon>
        <taxon>Endopterygota</taxon>
        <taxon>Diptera</taxon>
        <taxon>Nematocera</taxon>
        <taxon>Culicoidea</taxon>
        <taxon>Culicidae</taxon>
        <taxon>Culicinae</taxon>
        <taxon>Culicini</taxon>
        <taxon>Culex</taxon>
        <taxon>Culex</taxon>
    </lineage>
</organism>
<dbReference type="EMBL" id="JBEHCU010005604">
    <property type="protein sequence ID" value="KAL1399267.1"/>
    <property type="molecule type" value="Genomic_DNA"/>
</dbReference>
<dbReference type="AlphaFoldDB" id="A0ABD1DHT9"/>
<keyword evidence="1" id="KW-0732">Signal</keyword>
<accession>A0ABD1DHT9</accession>
<evidence type="ECO:0000256" key="1">
    <source>
        <dbReference type="SAM" id="SignalP"/>
    </source>
</evidence>